<name>A0ABS1T4V0_9CLOT</name>
<dbReference type="EMBL" id="JAESWC010000001">
    <property type="protein sequence ID" value="MBL4934286.1"/>
    <property type="molecule type" value="Genomic_DNA"/>
</dbReference>
<accession>A0ABS1T4V0</accession>
<keyword evidence="1" id="KW-0813">Transport</keyword>
<feature type="domain" description="ABC transporter" evidence="4">
    <location>
        <begin position="4"/>
        <end position="234"/>
    </location>
</feature>
<evidence type="ECO:0000313" key="6">
    <source>
        <dbReference type="Proteomes" id="UP000632377"/>
    </source>
</evidence>
<evidence type="ECO:0000259" key="4">
    <source>
        <dbReference type="PROSITE" id="PS50893"/>
    </source>
</evidence>
<comment type="caution">
    <text evidence="5">The sequence shown here is derived from an EMBL/GenBank/DDBJ whole genome shotgun (WGS) entry which is preliminary data.</text>
</comment>
<dbReference type="SUPFAM" id="SSF50331">
    <property type="entry name" value="MOP-like"/>
    <property type="match status" value="1"/>
</dbReference>
<keyword evidence="2" id="KW-0547">Nucleotide-binding</keyword>
<keyword evidence="3 5" id="KW-0067">ATP-binding</keyword>
<dbReference type="InterPro" id="IPR003439">
    <property type="entry name" value="ABC_transporter-like_ATP-bd"/>
</dbReference>
<reference evidence="5 6" key="1">
    <citation type="submission" date="2021-01" db="EMBL/GenBank/DDBJ databases">
        <title>Genome public.</title>
        <authorList>
            <person name="Liu C."/>
            <person name="Sun Q."/>
        </authorList>
    </citation>
    <scope>NUCLEOTIDE SEQUENCE [LARGE SCALE GENOMIC DNA]</scope>
    <source>
        <strain evidence="5 6">YIM B02515</strain>
    </source>
</reference>
<dbReference type="SUPFAM" id="SSF52540">
    <property type="entry name" value="P-loop containing nucleoside triphosphate hydrolases"/>
    <property type="match status" value="1"/>
</dbReference>
<dbReference type="GO" id="GO:0005524">
    <property type="term" value="F:ATP binding"/>
    <property type="evidence" value="ECO:0007669"/>
    <property type="project" value="UniProtKB-KW"/>
</dbReference>
<dbReference type="InterPro" id="IPR027417">
    <property type="entry name" value="P-loop_NTPase"/>
</dbReference>
<dbReference type="SMART" id="SM00382">
    <property type="entry name" value="AAA"/>
    <property type="match status" value="1"/>
</dbReference>
<dbReference type="InterPro" id="IPR003593">
    <property type="entry name" value="AAA+_ATPase"/>
</dbReference>
<dbReference type="PANTHER" id="PTHR42781">
    <property type="entry name" value="SPERMIDINE/PUTRESCINE IMPORT ATP-BINDING PROTEIN POTA"/>
    <property type="match status" value="1"/>
</dbReference>
<organism evidence="5 6">
    <name type="scientific">Clostridium rhizosphaerae</name>
    <dbReference type="NCBI Taxonomy" id="2803861"/>
    <lineage>
        <taxon>Bacteria</taxon>
        <taxon>Bacillati</taxon>
        <taxon>Bacillota</taxon>
        <taxon>Clostridia</taxon>
        <taxon>Eubacteriales</taxon>
        <taxon>Clostridiaceae</taxon>
        <taxon>Clostridium</taxon>
    </lineage>
</organism>
<dbReference type="InterPro" id="IPR017871">
    <property type="entry name" value="ABC_transporter-like_CS"/>
</dbReference>
<sequence>MKKIELIDISKSFNGQKVLRYINLSVKEGEFLSLLGPSGSGKSTLLKIIAGIHKIEAGDILVDGKSIKEVPINKRGTVIVFQESLLFPHLNLEENIGFGLKMAGVNKKVRTEKVQEIVELLKLQGCEKKYSDELSGGQRQRASIGRALAVNPSLLLLDEPFSSLDITLRQEMRELIRKLHQKLYITTILVTHDKEEAFMLSDRIALLLNGSINQCDTPQRIYERPESLEAADFLGEKNYIEGTIEDSVFNCCLGSFNIGDNYEVLGKGSAHYRGEVTAMLHREHIHISKEKLPDSIEGVISSLRYAGDRSYYSITAKDIELKGFTSDTNFSQINSLVSVVLDFSKAVFYAR</sequence>
<dbReference type="PROSITE" id="PS50893">
    <property type="entry name" value="ABC_TRANSPORTER_2"/>
    <property type="match status" value="1"/>
</dbReference>
<evidence type="ECO:0000313" key="5">
    <source>
        <dbReference type="EMBL" id="MBL4934286.1"/>
    </source>
</evidence>
<proteinExistence type="predicted"/>
<dbReference type="Proteomes" id="UP000632377">
    <property type="component" value="Unassembled WGS sequence"/>
</dbReference>
<dbReference type="InterPro" id="IPR050093">
    <property type="entry name" value="ABC_SmlMolc_Importer"/>
</dbReference>
<dbReference type="Gene3D" id="3.40.50.300">
    <property type="entry name" value="P-loop containing nucleotide triphosphate hydrolases"/>
    <property type="match status" value="1"/>
</dbReference>
<dbReference type="RefSeq" id="WP_202746932.1">
    <property type="nucleotide sequence ID" value="NZ_JAESWC010000001.1"/>
</dbReference>
<dbReference type="InterPro" id="IPR008995">
    <property type="entry name" value="Mo/tungstate-bd_C_term_dom"/>
</dbReference>
<evidence type="ECO:0000256" key="3">
    <source>
        <dbReference type="ARBA" id="ARBA00022840"/>
    </source>
</evidence>
<gene>
    <name evidence="5" type="ORF">JK636_00785</name>
</gene>
<dbReference type="PROSITE" id="PS00211">
    <property type="entry name" value="ABC_TRANSPORTER_1"/>
    <property type="match status" value="1"/>
</dbReference>
<protein>
    <submittedName>
        <fullName evidence="5">ABC transporter ATP-binding protein</fullName>
    </submittedName>
</protein>
<dbReference type="PANTHER" id="PTHR42781:SF4">
    <property type="entry name" value="SPERMIDINE_PUTRESCINE IMPORT ATP-BINDING PROTEIN POTA"/>
    <property type="match status" value="1"/>
</dbReference>
<dbReference type="Pfam" id="PF00005">
    <property type="entry name" value="ABC_tran"/>
    <property type="match status" value="1"/>
</dbReference>
<keyword evidence="6" id="KW-1185">Reference proteome</keyword>
<evidence type="ECO:0000256" key="1">
    <source>
        <dbReference type="ARBA" id="ARBA00022448"/>
    </source>
</evidence>
<evidence type="ECO:0000256" key="2">
    <source>
        <dbReference type="ARBA" id="ARBA00022741"/>
    </source>
</evidence>